<name>A0ACC7NAM8_9BURK</name>
<evidence type="ECO:0000313" key="1">
    <source>
        <dbReference type="EMBL" id="MFM0104019.1"/>
    </source>
</evidence>
<keyword evidence="1" id="KW-0255">Endonuclease</keyword>
<accession>A0ACC7NAM8</accession>
<protein>
    <submittedName>
        <fullName evidence="1">DNA mismatch endonuclease Vsr</fullName>
    </submittedName>
</protein>
<dbReference type="Proteomes" id="UP001629235">
    <property type="component" value="Unassembled WGS sequence"/>
</dbReference>
<evidence type="ECO:0000313" key="2">
    <source>
        <dbReference type="Proteomes" id="UP001629235"/>
    </source>
</evidence>
<keyword evidence="1" id="KW-0378">Hydrolase</keyword>
<dbReference type="EMBL" id="JAQQDW010000017">
    <property type="protein sequence ID" value="MFM0104019.1"/>
    <property type="molecule type" value="Genomic_DNA"/>
</dbReference>
<sequence length="133" mass="15693">MDKLDRTTRSSLMRRVRRINTGPELAVRRLLFSQGYRYRLHGVALPGRPDIVFSRRRCVIFVHGCFWHGHDCPRGRPPKSNVEFWTTKLERNRERDLQCARQLDEMGWRVLVVWQCELADVPALSERLSSFLG</sequence>
<gene>
    <name evidence="1" type="primary">vsr</name>
    <name evidence="1" type="ORF">PQR01_11180</name>
</gene>
<reference evidence="1 2" key="1">
    <citation type="journal article" date="2024" name="Chem. Sci.">
        <title>Discovery of megapolipeptins by genome mining of a Burkholderiales bacteria collection.</title>
        <authorList>
            <person name="Paulo B.S."/>
            <person name="Recchia M.J.J."/>
            <person name="Lee S."/>
            <person name="Fergusson C.H."/>
            <person name="Romanowski S.B."/>
            <person name="Hernandez A."/>
            <person name="Krull N."/>
            <person name="Liu D.Y."/>
            <person name="Cavanagh H."/>
            <person name="Bos A."/>
            <person name="Gray C.A."/>
            <person name="Murphy B.T."/>
            <person name="Linington R.G."/>
            <person name="Eustaquio A.S."/>
        </authorList>
    </citation>
    <scope>NUCLEOTIDE SEQUENCE [LARGE SCALE GENOMIC DNA]</scope>
    <source>
        <strain evidence="1 2">RL18-126-BIB-B</strain>
    </source>
</reference>
<organism evidence="1 2">
    <name type="scientific">Paraburkholderia rhynchosiae</name>
    <dbReference type="NCBI Taxonomy" id="487049"/>
    <lineage>
        <taxon>Bacteria</taxon>
        <taxon>Pseudomonadati</taxon>
        <taxon>Pseudomonadota</taxon>
        <taxon>Betaproteobacteria</taxon>
        <taxon>Burkholderiales</taxon>
        <taxon>Burkholderiaceae</taxon>
        <taxon>Paraburkholderia</taxon>
    </lineage>
</organism>
<keyword evidence="2" id="KW-1185">Reference proteome</keyword>
<comment type="caution">
    <text evidence="1">The sequence shown here is derived from an EMBL/GenBank/DDBJ whole genome shotgun (WGS) entry which is preliminary data.</text>
</comment>
<proteinExistence type="predicted"/>
<keyword evidence="1" id="KW-0540">Nuclease</keyword>